<evidence type="ECO:0000313" key="2">
    <source>
        <dbReference type="Proteomes" id="UP001165384"/>
    </source>
</evidence>
<gene>
    <name evidence="1" type="ORF">LZ012_03530</name>
</gene>
<accession>A0ABS9JYT8</accession>
<proteinExistence type="predicted"/>
<keyword evidence="2" id="KW-1185">Reference proteome</keyword>
<dbReference type="EMBL" id="JAKLTN010000001">
    <property type="protein sequence ID" value="MCG2576063.1"/>
    <property type="molecule type" value="Genomic_DNA"/>
</dbReference>
<reference evidence="1" key="1">
    <citation type="submission" date="2022-01" db="EMBL/GenBank/DDBJ databases">
        <authorList>
            <person name="Jo J.-H."/>
            <person name="Im W.-T."/>
        </authorList>
    </citation>
    <scope>NUCLEOTIDE SEQUENCE</scope>
    <source>
        <strain evidence="1">XY25</strain>
    </source>
</reference>
<dbReference type="InterPro" id="IPR021250">
    <property type="entry name" value="DUF2789"/>
</dbReference>
<dbReference type="InterPro" id="IPR038086">
    <property type="entry name" value="DUF2789_sf"/>
</dbReference>
<name>A0ABS9JYT8_9RHOO</name>
<comment type="caution">
    <text evidence="1">The sequence shown here is derived from an EMBL/GenBank/DDBJ whole genome shotgun (WGS) entry which is preliminary data.</text>
</comment>
<evidence type="ECO:0000313" key="1">
    <source>
        <dbReference type="EMBL" id="MCG2576063.1"/>
    </source>
</evidence>
<sequence length="79" mass="8691">MNRSPLDMPSLFAQLGQADDAQAIDRFIATHSPLPGATQLHEAAFWSAAQATFLRDAILDDAEWAEVVDALNVELHLHH</sequence>
<dbReference type="Proteomes" id="UP001165384">
    <property type="component" value="Unassembled WGS sequence"/>
</dbReference>
<dbReference type="Gene3D" id="1.10.10.1130">
    <property type="entry name" value="Uncharacterised protein PF10982, DUF2789"/>
    <property type="match status" value="1"/>
</dbReference>
<dbReference type="Pfam" id="PF10982">
    <property type="entry name" value="DUF2789"/>
    <property type="match status" value="1"/>
</dbReference>
<dbReference type="RefSeq" id="WP_275707607.1">
    <property type="nucleotide sequence ID" value="NZ_JAKLTN010000001.1"/>
</dbReference>
<protein>
    <submittedName>
        <fullName evidence="1">DUF2789 domain-containing protein</fullName>
    </submittedName>
</protein>
<organism evidence="1 2">
    <name type="scientific">Dechloromonas hankyongensis</name>
    <dbReference type="NCBI Taxonomy" id="2908002"/>
    <lineage>
        <taxon>Bacteria</taxon>
        <taxon>Pseudomonadati</taxon>
        <taxon>Pseudomonadota</taxon>
        <taxon>Betaproteobacteria</taxon>
        <taxon>Rhodocyclales</taxon>
        <taxon>Azonexaceae</taxon>
        <taxon>Dechloromonas</taxon>
    </lineage>
</organism>